<dbReference type="EMBL" id="UYSU01038573">
    <property type="protein sequence ID" value="VDM00395.1"/>
    <property type="molecule type" value="Genomic_DNA"/>
</dbReference>
<feature type="transmembrane region" description="Helical" evidence="1">
    <location>
        <begin position="57"/>
        <end position="84"/>
    </location>
</feature>
<keyword evidence="1" id="KW-1133">Transmembrane helix</keyword>
<proteinExistence type="predicted"/>
<evidence type="ECO:0000313" key="3">
    <source>
        <dbReference type="EMBL" id="VDM00395.1"/>
    </source>
</evidence>
<protein>
    <submittedName>
        <fullName evidence="2 5">Uncharacterized protein</fullName>
    </submittedName>
</protein>
<name>A0A0V0J2W7_SCHSO</name>
<evidence type="ECO:0000256" key="1">
    <source>
        <dbReference type="SAM" id="Phobius"/>
    </source>
</evidence>
<dbReference type="WBParaSite" id="SSLN_0001454701-mRNA-1">
    <property type="protein sequence ID" value="SSLN_0001454701-mRNA-1"/>
    <property type="gene ID" value="SSLN_0001454701"/>
</dbReference>
<reference evidence="2" key="1">
    <citation type="submission" date="2016-01" db="EMBL/GenBank/DDBJ databases">
        <title>Reference transcriptome for the parasite Schistocephalus solidus: insights into the molecular evolution of parasitism.</title>
        <authorList>
            <person name="Hebert F.O."/>
            <person name="Grambauer S."/>
            <person name="Barber I."/>
            <person name="Landry C.R."/>
            <person name="Aubin-Horth N."/>
        </authorList>
    </citation>
    <scope>NUCLEOTIDE SEQUENCE</scope>
</reference>
<accession>A0A0V0J2W7</accession>
<dbReference type="EMBL" id="GEEE01003225">
    <property type="protein sequence ID" value="JAP60000.1"/>
    <property type="molecule type" value="Transcribed_RNA"/>
</dbReference>
<keyword evidence="1" id="KW-0812">Transmembrane</keyword>
<keyword evidence="1" id="KW-0472">Membrane</keyword>
<keyword evidence="4" id="KW-1185">Reference proteome</keyword>
<evidence type="ECO:0000313" key="5">
    <source>
        <dbReference type="WBParaSite" id="SSLN_0001454701-mRNA-1"/>
    </source>
</evidence>
<sequence>MKRIGPRVCSVPSQNRIYCSIPSQAEITQQSFSLVGGWAKNIDPHNARSGIFKPGSFASILICHATMRALTLILLALLLSVVVLHTAEGKEHKRSNHKHYHVGYKKPAGKRKRRETPTLWAVKGEANAFVPRNDGRDAERRIAYQHIKKRKRYT</sequence>
<gene>
    <name evidence="3" type="ORF">SSLN_LOCUS14009</name>
    <name evidence="2" type="ORF">TR123761</name>
</gene>
<organism evidence="2">
    <name type="scientific">Schistocephalus solidus</name>
    <name type="common">Tapeworm</name>
    <dbReference type="NCBI Taxonomy" id="70667"/>
    <lineage>
        <taxon>Eukaryota</taxon>
        <taxon>Metazoa</taxon>
        <taxon>Spiralia</taxon>
        <taxon>Lophotrochozoa</taxon>
        <taxon>Platyhelminthes</taxon>
        <taxon>Cestoda</taxon>
        <taxon>Eucestoda</taxon>
        <taxon>Diphyllobothriidea</taxon>
        <taxon>Diphyllobothriidae</taxon>
        <taxon>Schistocephalus</taxon>
    </lineage>
</organism>
<evidence type="ECO:0000313" key="4">
    <source>
        <dbReference type="Proteomes" id="UP000275846"/>
    </source>
</evidence>
<reference evidence="5" key="2">
    <citation type="submission" date="2016-06" db="UniProtKB">
        <authorList>
            <consortium name="WormBaseParasite"/>
        </authorList>
    </citation>
    <scope>IDENTIFICATION</scope>
</reference>
<reference evidence="3 4" key="3">
    <citation type="submission" date="2018-11" db="EMBL/GenBank/DDBJ databases">
        <authorList>
            <consortium name="Pathogen Informatics"/>
        </authorList>
    </citation>
    <scope>NUCLEOTIDE SEQUENCE [LARGE SCALE GENOMIC DNA]</scope>
    <source>
        <strain evidence="3 4">NST_G2</strain>
    </source>
</reference>
<dbReference type="Proteomes" id="UP000275846">
    <property type="component" value="Unassembled WGS sequence"/>
</dbReference>
<evidence type="ECO:0000313" key="2">
    <source>
        <dbReference type="EMBL" id="JAP60000.1"/>
    </source>
</evidence>
<dbReference type="AlphaFoldDB" id="A0A0V0J2W7"/>